<accession>L8WC81</accession>
<keyword evidence="4" id="KW-0539">Nucleus</keyword>
<evidence type="ECO:0000256" key="1">
    <source>
        <dbReference type="ARBA" id="ARBA00004123"/>
    </source>
</evidence>
<dbReference type="InterPro" id="IPR009088">
    <property type="entry name" value="TFIIA_b-brl"/>
</dbReference>
<dbReference type="Pfam" id="PF03153">
    <property type="entry name" value="TFIIA"/>
    <property type="match status" value="1"/>
</dbReference>
<dbReference type="PANTHER" id="PTHR12694">
    <property type="entry name" value="TRANSCRIPTION INITIATION FACTOR IIA SUBUNIT 1"/>
    <property type="match status" value="1"/>
</dbReference>
<dbReference type="STRING" id="983506.L8WC81"/>
<evidence type="ECO:0000256" key="3">
    <source>
        <dbReference type="ARBA" id="ARBA00023163"/>
    </source>
</evidence>
<dbReference type="Proteomes" id="UP000011668">
    <property type="component" value="Unassembled WGS sequence"/>
</dbReference>
<dbReference type="AlphaFoldDB" id="L8WC81"/>
<keyword evidence="3" id="KW-0804">Transcription</keyword>
<dbReference type="EMBL" id="AFRT01006079">
    <property type="protein sequence ID" value="ELU35575.1"/>
    <property type="molecule type" value="Genomic_DNA"/>
</dbReference>
<protein>
    <submittedName>
        <fullName evidence="5">TFIIA domain-containing protein</fullName>
    </submittedName>
</protein>
<comment type="subcellular location">
    <subcellularLocation>
        <location evidence="1">Nucleus</location>
    </subcellularLocation>
</comment>
<organism evidence="5 6">
    <name type="scientific">Thanatephorus cucumeris (strain AG1-IA)</name>
    <name type="common">Rice sheath blight fungus</name>
    <name type="synonym">Rhizoctonia solani</name>
    <dbReference type="NCBI Taxonomy" id="983506"/>
    <lineage>
        <taxon>Eukaryota</taxon>
        <taxon>Fungi</taxon>
        <taxon>Dikarya</taxon>
        <taxon>Basidiomycota</taxon>
        <taxon>Agaricomycotina</taxon>
        <taxon>Agaricomycetes</taxon>
        <taxon>Cantharellales</taxon>
        <taxon>Ceratobasidiaceae</taxon>
        <taxon>Rhizoctonia</taxon>
        <taxon>Rhizoctonia solani AG-1</taxon>
    </lineage>
</organism>
<comment type="caution">
    <text evidence="5">The sequence shown here is derived from an EMBL/GenBank/DDBJ whole genome shotgun (WGS) entry which is preliminary data.</text>
</comment>
<evidence type="ECO:0000313" key="5">
    <source>
        <dbReference type="EMBL" id="ELU35575.1"/>
    </source>
</evidence>
<dbReference type="Gene3D" id="2.30.18.10">
    <property type="entry name" value="Transcription factor IIA (TFIIA), beta-barrel domain"/>
    <property type="match status" value="1"/>
</dbReference>
<dbReference type="GO" id="GO:0005672">
    <property type="term" value="C:transcription factor TFIIA complex"/>
    <property type="evidence" value="ECO:0007669"/>
    <property type="project" value="InterPro"/>
</dbReference>
<proteinExistence type="inferred from homology"/>
<reference evidence="5 6" key="1">
    <citation type="journal article" date="2013" name="Nat. Commun.">
        <title>The evolution and pathogenic mechanisms of the rice sheath blight pathogen.</title>
        <authorList>
            <person name="Zheng A."/>
            <person name="Lin R."/>
            <person name="Xu L."/>
            <person name="Qin P."/>
            <person name="Tang C."/>
            <person name="Ai P."/>
            <person name="Zhang D."/>
            <person name="Liu Y."/>
            <person name="Sun Z."/>
            <person name="Feng H."/>
            <person name="Wang Y."/>
            <person name="Chen Y."/>
            <person name="Liang X."/>
            <person name="Fu R."/>
            <person name="Li Q."/>
            <person name="Zhang J."/>
            <person name="Yu X."/>
            <person name="Xie Z."/>
            <person name="Ding L."/>
            <person name="Guan P."/>
            <person name="Tang J."/>
            <person name="Liang Y."/>
            <person name="Wang S."/>
            <person name="Deng Q."/>
            <person name="Li S."/>
            <person name="Zhu J."/>
            <person name="Wang L."/>
            <person name="Liu H."/>
            <person name="Li P."/>
        </authorList>
    </citation>
    <scope>NUCLEOTIDE SEQUENCE [LARGE SCALE GENOMIC DNA]</scope>
    <source>
        <strain evidence="6">AG-1 IA</strain>
    </source>
</reference>
<comment type="similarity">
    <text evidence="2">Belongs to the TFIIA subunit 1 family.</text>
</comment>
<dbReference type="SUPFAM" id="SSF50784">
    <property type="entry name" value="Transcription factor IIA (TFIIA), beta-barrel domain"/>
    <property type="match status" value="1"/>
</dbReference>
<sequence length="100" mass="11943">MAIYSRFLLSGPNRLSQVQRVKNKWKCVLKDGMIHVNGKDYLFMKCNGIAQHSETLSWFSYDRYVKRVLYYRQHHSPMRVWFTRDISSDGYFCREIGVAI</sequence>
<dbReference type="HOGENOM" id="CLU_2307967_0_0_1"/>
<gene>
    <name evidence="5" type="ORF">AG1IA_10395</name>
</gene>
<name>L8WC81_THACA</name>
<dbReference type="InterPro" id="IPR004855">
    <property type="entry name" value="TFIIA_asu/bsu"/>
</dbReference>
<evidence type="ECO:0000313" key="6">
    <source>
        <dbReference type="Proteomes" id="UP000011668"/>
    </source>
</evidence>
<dbReference type="GO" id="GO:0006367">
    <property type="term" value="P:transcription initiation at RNA polymerase II promoter"/>
    <property type="evidence" value="ECO:0007669"/>
    <property type="project" value="InterPro"/>
</dbReference>
<evidence type="ECO:0000256" key="2">
    <source>
        <dbReference type="ARBA" id="ARBA00010059"/>
    </source>
</evidence>
<evidence type="ECO:0000256" key="4">
    <source>
        <dbReference type="ARBA" id="ARBA00023242"/>
    </source>
</evidence>
<keyword evidence="6" id="KW-1185">Reference proteome</keyword>
<dbReference type="OrthoDB" id="6275927at2759"/>
<dbReference type="PANTHER" id="PTHR12694:SF8">
    <property type="entry name" value="TRANSCRIPTION INITIATION FACTOR IIA SUBUNIT 1"/>
    <property type="match status" value="1"/>
</dbReference>